<protein>
    <recommendedName>
        <fullName evidence="3">ATPase</fullName>
    </recommendedName>
</protein>
<dbReference type="AlphaFoldDB" id="A0A9D9EW50"/>
<name>A0A9D9EW50_9BACT</name>
<dbReference type="Proteomes" id="UP000823661">
    <property type="component" value="Unassembled WGS sequence"/>
</dbReference>
<dbReference type="InterPro" id="IPR027417">
    <property type="entry name" value="P-loop_NTPase"/>
</dbReference>
<accession>A0A9D9EW50</accession>
<dbReference type="SUPFAM" id="SSF52540">
    <property type="entry name" value="P-loop containing nucleoside triphosphate hydrolases"/>
    <property type="match status" value="1"/>
</dbReference>
<dbReference type="PANTHER" id="PTHR34301:SF8">
    <property type="entry name" value="ATPASE DOMAIN-CONTAINING PROTEIN"/>
    <property type="match status" value="1"/>
</dbReference>
<evidence type="ECO:0000313" key="2">
    <source>
        <dbReference type="Proteomes" id="UP000823661"/>
    </source>
</evidence>
<evidence type="ECO:0008006" key="3">
    <source>
        <dbReference type="Google" id="ProtNLM"/>
    </source>
</evidence>
<evidence type="ECO:0000313" key="1">
    <source>
        <dbReference type="EMBL" id="MBO8453025.1"/>
    </source>
</evidence>
<comment type="caution">
    <text evidence="1">The sequence shown here is derived from an EMBL/GenBank/DDBJ whole genome shotgun (WGS) entry which is preliminary data.</text>
</comment>
<dbReference type="Gene3D" id="3.40.50.300">
    <property type="entry name" value="P-loop containing nucleotide triphosphate hydrolases"/>
    <property type="match status" value="1"/>
</dbReference>
<sequence>MDIPFVYDRYVTNKDFAGRKSECLALTNLLSAGEHIVLSEPPKSGKKSLIQQAFFVMRLGGKIINAAVLDMFNLRSTEELLTRFGSTVIRSVSSSPDEYEDIVSRHLAGTHFVFDRERFAVSDEIVSLNWSPDMADMEAIFSLPFKIAEESGQALAVVLDEFQTILSVPEHETIIEAMESVFKARGKGTGCSYILSGSKVNAMKYIFRHRKYFYRMVEHLPLLQISENDIIEHIRKGYLKGGKEIDKSLAIGVCRLFKGNIWYINHFSAICDSMSKGYINEGIMMDALKSLTSIHSPRFMAMVDSLTEHQIKFLRAVLDGITRFSSTDVIEKYRLNSSANVKRVKDALMKKEILTFNENDEPVILDPLFEYWVRKYYFEIS</sequence>
<dbReference type="EMBL" id="JADIMI010000085">
    <property type="protein sequence ID" value="MBO8453025.1"/>
    <property type="molecule type" value="Genomic_DNA"/>
</dbReference>
<dbReference type="PANTHER" id="PTHR34301">
    <property type="entry name" value="DNA-BINDING PROTEIN-RELATED"/>
    <property type="match status" value="1"/>
</dbReference>
<organism evidence="1 2">
    <name type="scientific">Candidatus Cryptobacteroides intestinavium</name>
    <dbReference type="NCBI Taxonomy" id="2840766"/>
    <lineage>
        <taxon>Bacteria</taxon>
        <taxon>Pseudomonadati</taxon>
        <taxon>Bacteroidota</taxon>
        <taxon>Bacteroidia</taxon>
        <taxon>Bacteroidales</taxon>
        <taxon>Candidatus Cryptobacteroides</taxon>
    </lineage>
</organism>
<reference evidence="1" key="1">
    <citation type="submission" date="2020-10" db="EMBL/GenBank/DDBJ databases">
        <authorList>
            <person name="Gilroy R."/>
        </authorList>
    </citation>
    <scope>NUCLEOTIDE SEQUENCE</scope>
    <source>
        <strain evidence="1">B1-20833</strain>
    </source>
</reference>
<proteinExistence type="predicted"/>
<gene>
    <name evidence="1" type="ORF">IAC06_09130</name>
</gene>
<reference evidence="1" key="2">
    <citation type="journal article" date="2021" name="PeerJ">
        <title>Extensive microbial diversity within the chicken gut microbiome revealed by metagenomics and culture.</title>
        <authorList>
            <person name="Gilroy R."/>
            <person name="Ravi A."/>
            <person name="Getino M."/>
            <person name="Pursley I."/>
            <person name="Horton D.L."/>
            <person name="Alikhan N.F."/>
            <person name="Baker D."/>
            <person name="Gharbi K."/>
            <person name="Hall N."/>
            <person name="Watson M."/>
            <person name="Adriaenssens E.M."/>
            <person name="Foster-Nyarko E."/>
            <person name="Jarju S."/>
            <person name="Secka A."/>
            <person name="Antonio M."/>
            <person name="Oren A."/>
            <person name="Chaudhuri R.R."/>
            <person name="La Ragione R."/>
            <person name="Hildebrand F."/>
            <person name="Pallen M.J."/>
        </authorList>
    </citation>
    <scope>NUCLEOTIDE SEQUENCE</scope>
    <source>
        <strain evidence="1">B1-20833</strain>
    </source>
</reference>